<comment type="caution">
    <text evidence="7">The sequence shown here is derived from an EMBL/GenBank/DDBJ whole genome shotgun (WGS) entry which is preliminary data.</text>
</comment>
<evidence type="ECO:0000313" key="7">
    <source>
        <dbReference type="EMBL" id="KAL2886341.1"/>
    </source>
</evidence>
<evidence type="ECO:0000256" key="3">
    <source>
        <dbReference type="ARBA" id="ARBA00023242"/>
    </source>
</evidence>
<feature type="compositionally biased region" description="Pro residues" evidence="5">
    <location>
        <begin position="168"/>
        <end position="187"/>
    </location>
</feature>
<dbReference type="Gene3D" id="1.10.10.60">
    <property type="entry name" value="Homeodomain-like"/>
    <property type="match status" value="1"/>
</dbReference>
<feature type="compositionally biased region" description="Low complexity" evidence="5">
    <location>
        <begin position="389"/>
        <end position="398"/>
    </location>
</feature>
<evidence type="ECO:0000256" key="4">
    <source>
        <dbReference type="PROSITE-ProRule" id="PRU00108"/>
    </source>
</evidence>
<dbReference type="GO" id="GO:0003677">
    <property type="term" value="F:DNA binding"/>
    <property type="evidence" value="ECO:0007669"/>
    <property type="project" value="UniProtKB-KW"/>
</dbReference>
<feature type="compositionally biased region" description="Polar residues" evidence="5">
    <location>
        <begin position="40"/>
        <end position="51"/>
    </location>
</feature>
<feature type="compositionally biased region" description="Polar residues" evidence="5">
    <location>
        <begin position="1"/>
        <end position="31"/>
    </location>
</feature>
<feature type="DNA-binding region" description="Homeobox" evidence="4">
    <location>
        <begin position="301"/>
        <end position="363"/>
    </location>
</feature>
<dbReference type="InterPro" id="IPR050224">
    <property type="entry name" value="TALE_homeobox"/>
</dbReference>
<dbReference type="PANTHER" id="PTHR11850">
    <property type="entry name" value="HOMEOBOX PROTEIN TRANSCRIPTION FACTORS"/>
    <property type="match status" value="1"/>
</dbReference>
<feature type="region of interest" description="Disordered" evidence="5">
    <location>
        <begin position="74"/>
        <end position="224"/>
    </location>
</feature>
<keyword evidence="2 4" id="KW-0371">Homeobox</keyword>
<proteinExistence type="predicted"/>
<protein>
    <submittedName>
        <fullName evidence="7">Homeobox protein TGIF2</fullName>
    </submittedName>
</protein>
<feature type="region of interest" description="Disordered" evidence="5">
    <location>
        <begin position="1"/>
        <end position="61"/>
    </location>
</feature>
<dbReference type="CDD" id="cd00086">
    <property type="entry name" value="homeodomain"/>
    <property type="match status" value="1"/>
</dbReference>
<evidence type="ECO:0000256" key="2">
    <source>
        <dbReference type="ARBA" id="ARBA00023155"/>
    </source>
</evidence>
<dbReference type="InterPro" id="IPR001356">
    <property type="entry name" value="HD"/>
</dbReference>
<dbReference type="GeneID" id="98119567"/>
<feature type="compositionally biased region" description="Low complexity" evidence="5">
    <location>
        <begin position="77"/>
        <end position="90"/>
    </location>
</feature>
<feature type="domain" description="Homeobox" evidence="6">
    <location>
        <begin position="299"/>
        <end position="362"/>
    </location>
</feature>
<dbReference type="PROSITE" id="PS50071">
    <property type="entry name" value="HOMEOBOX_2"/>
    <property type="match status" value="1"/>
</dbReference>
<dbReference type="Proteomes" id="UP001610728">
    <property type="component" value="Unassembled WGS sequence"/>
</dbReference>
<dbReference type="RefSeq" id="XP_070857521.1">
    <property type="nucleotide sequence ID" value="XM_071003920.1"/>
</dbReference>
<comment type="subcellular location">
    <subcellularLocation>
        <location evidence="4">Nucleus</location>
    </subcellularLocation>
</comment>
<dbReference type="InterPro" id="IPR008422">
    <property type="entry name" value="KN_HD"/>
</dbReference>
<feature type="compositionally biased region" description="Low complexity" evidence="5">
    <location>
        <begin position="188"/>
        <end position="201"/>
    </location>
</feature>
<sequence>MSTLATPARPLQTSYPHQSLHLSRNMIQSPNESRDGPSISLPSLNQVSRLPSNPYPLRIHPSIQLTSPLQMLPEFYSTPSPNNSDSRSPRAYLAPLTSPDYVHSPTSNKRRRASIEEDDAAERSSRVPRVYPSPVTDAASAASRSPSMRDASWSATPAPGPTRSEPRAPLPPMSYPREPAAPHPHGPAPTHHAAAHGHALPPHAPAPAPAASAPPMPQHPYSTLSPREEQYMHHPAAAAPAAPHPHAHAHYQQRYTSVPPHHQYASAHMAHGHPHVANGPAPYGYDHYQRFEGMAAADTKQRKRRGNLPKETTDKLRHWFMNHLNHPYPTENEKMELMRMTGLQMNQISNWFINARRRQLPNIMSTARNEAEARYNQTNGNKGSSVPLSDGDNNSSYGDDAHYKRTSV</sequence>
<dbReference type="EMBL" id="JABSNW010000006">
    <property type="protein sequence ID" value="KAL2886341.1"/>
    <property type="molecule type" value="Genomic_DNA"/>
</dbReference>
<evidence type="ECO:0000259" key="6">
    <source>
        <dbReference type="PROSITE" id="PS50071"/>
    </source>
</evidence>
<feature type="compositionally biased region" description="Basic and acidic residues" evidence="5">
    <location>
        <begin position="399"/>
        <end position="408"/>
    </location>
</feature>
<feature type="region of interest" description="Disordered" evidence="5">
    <location>
        <begin position="371"/>
        <end position="408"/>
    </location>
</feature>
<keyword evidence="3 4" id="KW-0539">Nucleus</keyword>
<reference evidence="7 8" key="1">
    <citation type="submission" date="2020-05" db="EMBL/GenBank/DDBJ databases">
        <title>Ceratocystis lukuohia genome.</title>
        <authorList>
            <person name="Harrington T.C."/>
            <person name="Kim K."/>
            <person name="Mayers C.G."/>
        </authorList>
    </citation>
    <scope>NUCLEOTIDE SEQUENCE [LARGE SCALE GENOMIC DNA]</scope>
    <source>
        <strain evidence="7 8">C4212</strain>
    </source>
</reference>
<dbReference type="SUPFAM" id="SSF46689">
    <property type="entry name" value="Homeodomain-like"/>
    <property type="match status" value="1"/>
</dbReference>
<name>A0ABR4MDK0_9PEZI</name>
<evidence type="ECO:0000256" key="5">
    <source>
        <dbReference type="SAM" id="MobiDB-lite"/>
    </source>
</evidence>
<feature type="compositionally biased region" description="Low complexity" evidence="5">
    <location>
        <begin position="137"/>
        <end position="152"/>
    </location>
</feature>
<feature type="compositionally biased region" description="Polar residues" evidence="5">
    <location>
        <begin position="375"/>
        <end position="387"/>
    </location>
</feature>
<keyword evidence="8" id="KW-1185">Reference proteome</keyword>
<dbReference type="SMART" id="SM00389">
    <property type="entry name" value="HOX"/>
    <property type="match status" value="1"/>
</dbReference>
<feature type="compositionally biased region" description="Pro residues" evidence="5">
    <location>
        <begin position="202"/>
        <end position="218"/>
    </location>
</feature>
<evidence type="ECO:0000313" key="8">
    <source>
        <dbReference type="Proteomes" id="UP001610728"/>
    </source>
</evidence>
<keyword evidence="1 4" id="KW-0238">DNA-binding</keyword>
<accession>A0ABR4MDK0</accession>
<gene>
    <name evidence="7" type="ORF">HOO65_060171</name>
</gene>
<organism evidence="7 8">
    <name type="scientific">Ceratocystis lukuohia</name>
    <dbReference type="NCBI Taxonomy" id="2019550"/>
    <lineage>
        <taxon>Eukaryota</taxon>
        <taxon>Fungi</taxon>
        <taxon>Dikarya</taxon>
        <taxon>Ascomycota</taxon>
        <taxon>Pezizomycotina</taxon>
        <taxon>Sordariomycetes</taxon>
        <taxon>Hypocreomycetidae</taxon>
        <taxon>Microascales</taxon>
        <taxon>Ceratocystidaceae</taxon>
        <taxon>Ceratocystis</taxon>
    </lineage>
</organism>
<evidence type="ECO:0000256" key="1">
    <source>
        <dbReference type="ARBA" id="ARBA00023125"/>
    </source>
</evidence>
<dbReference type="Pfam" id="PF05920">
    <property type="entry name" value="Homeobox_KN"/>
    <property type="match status" value="1"/>
</dbReference>
<dbReference type="InterPro" id="IPR009057">
    <property type="entry name" value="Homeodomain-like_sf"/>
</dbReference>